<dbReference type="InterPro" id="IPR014014">
    <property type="entry name" value="RNA_helicase_DEAD_Q_motif"/>
</dbReference>
<accession>A0A139WEA2</accession>
<dbReference type="AlphaFoldDB" id="A0A139WEA2"/>
<proteinExistence type="inferred from homology"/>
<feature type="domain" description="Helicase C-terminal" evidence="12">
    <location>
        <begin position="443"/>
        <end position="606"/>
    </location>
</feature>
<keyword evidence="4 9" id="KW-0347">Helicase</keyword>
<dbReference type="STRING" id="7070.A0A139WEA2"/>
<dbReference type="SUPFAM" id="SSF52540">
    <property type="entry name" value="P-loop containing nucleoside triphosphate hydrolases"/>
    <property type="match status" value="1"/>
</dbReference>
<dbReference type="CDD" id="cd00105">
    <property type="entry name" value="KH-I"/>
    <property type="match status" value="1"/>
</dbReference>
<dbReference type="InterPro" id="IPR027417">
    <property type="entry name" value="P-loop_NTPase"/>
</dbReference>
<keyword evidence="5 9" id="KW-0067">ATP-binding</keyword>
<dbReference type="InterPro" id="IPR036612">
    <property type="entry name" value="KH_dom_type_1_sf"/>
</dbReference>
<dbReference type="PROSITE" id="PS51192">
    <property type="entry name" value="HELICASE_ATP_BIND_1"/>
    <property type="match status" value="1"/>
</dbReference>
<dbReference type="SUPFAM" id="SSF54791">
    <property type="entry name" value="Eukaryotic type KH-domain (KH-domain type I)"/>
    <property type="match status" value="1"/>
</dbReference>
<dbReference type="PROSITE" id="PS51194">
    <property type="entry name" value="HELICASE_CTER"/>
    <property type="match status" value="1"/>
</dbReference>
<evidence type="ECO:0000259" key="12">
    <source>
        <dbReference type="PROSITE" id="PS51194"/>
    </source>
</evidence>
<dbReference type="FunCoup" id="A0A139WEA2">
    <property type="interactions" value="186"/>
</dbReference>
<dbReference type="Gene3D" id="3.40.50.300">
    <property type="entry name" value="P-loop containing nucleotide triphosphate hydrolases"/>
    <property type="match status" value="2"/>
</dbReference>
<dbReference type="Gene3D" id="3.30.1370.10">
    <property type="entry name" value="K Homology domain, type 1"/>
    <property type="match status" value="1"/>
</dbReference>
<evidence type="ECO:0000256" key="8">
    <source>
        <dbReference type="PROSITE-ProRule" id="PRU00552"/>
    </source>
</evidence>
<feature type="region of interest" description="Disordered" evidence="10">
    <location>
        <begin position="612"/>
        <end position="632"/>
    </location>
</feature>
<dbReference type="FunFam" id="3.40.50.300:FF:000079">
    <property type="entry name" value="probable ATP-dependent RNA helicase DDX17"/>
    <property type="match status" value="1"/>
</dbReference>
<dbReference type="SMART" id="SM00490">
    <property type="entry name" value="HELICc"/>
    <property type="match status" value="1"/>
</dbReference>
<sequence>MWDDWNNDSPVQTQVFTNSSDYSNWRDNSQPRRPRDDRRNNGYRGGNRGGPRRGGNDDATMIKVPSKFVGKIIGRGGSKVNDLQFESGAKINITKETEGDETFIRLSGTNDAVSKAESLIRELTIERDSYVREVKEEEPPPQLDEPQEEPKIVDWRAVFAKCDELEAEKWAALPPIKKEFYFEHPEVTAMTEDEVEAFRLESNNIVVERTFKTENSKPVPKPVVTFEHAFHKYPEILEEMKKAGFTRPSPIQSQAWPVLLSGEDLIGIAQTGTGKTLAFLLPALIHIDGQNIKKSERGGPAVLVMAPTRELALQIDKEVKKYEYKGITAVCIYGGGNRREQIKVLTDGVDIVIATPGRLNDLAEAGHLEVKYVTYVVLDEADRMLDMGFEPQIRKVMYSIRPTRQTVMTSATWPPGVRRLAQSYMVDPIQIYVGTLDLAATHTVTQIIEIIPDDDQEKFRTFMNFATNLDPSEKVIAFCGKKARADELSTELTLAGLQCQTIHGDRDQSDREQALLDIADGTVQILIATDVASRGLDIDDITHVINYDFPRNIEEYVHRVGRTGRAGKSGKSISYFTRGDWAQAKELIAILEEAQQYVPEELYKMADRYASWKEKKDASRPPGRGRGGGRRW</sequence>
<evidence type="ECO:0000256" key="1">
    <source>
        <dbReference type="ARBA" id="ARBA00012552"/>
    </source>
</evidence>
<dbReference type="EMBL" id="KQ971354">
    <property type="protein sequence ID" value="KYB26280.1"/>
    <property type="molecule type" value="Genomic_DNA"/>
</dbReference>
<dbReference type="GO" id="GO:0003729">
    <property type="term" value="F:mRNA binding"/>
    <property type="evidence" value="ECO:0000318"/>
    <property type="project" value="GO_Central"/>
</dbReference>
<dbReference type="Pfam" id="PF00271">
    <property type="entry name" value="Helicase_C"/>
    <property type="match status" value="1"/>
</dbReference>
<keyword evidence="3 9" id="KW-0378">Hydrolase</keyword>
<dbReference type="eggNOG" id="KOG0336">
    <property type="taxonomic scope" value="Eukaryota"/>
</dbReference>
<gene>
    <name evidence="14" type="primary">AUGUSTUS-3.0.2_33693</name>
    <name evidence="14" type="ORF">TcasGA2_TC033693</name>
</gene>
<reference evidence="14 15" key="2">
    <citation type="journal article" date="2010" name="Nucleic Acids Res.">
        <title>BeetleBase in 2010: revisions to provide comprehensive genomic information for Tribolium castaneum.</title>
        <authorList>
            <person name="Kim H.S."/>
            <person name="Murphy T."/>
            <person name="Xia J."/>
            <person name="Caragea D."/>
            <person name="Park Y."/>
            <person name="Beeman R.W."/>
            <person name="Lorenzen M.D."/>
            <person name="Butcher S."/>
            <person name="Manak J.R."/>
            <person name="Brown S.J."/>
        </authorList>
    </citation>
    <scope>GENOME REANNOTATION</scope>
    <source>
        <strain evidence="14 15">Georgia GA2</strain>
    </source>
</reference>
<dbReference type="GO" id="GO:0016787">
    <property type="term" value="F:hydrolase activity"/>
    <property type="evidence" value="ECO:0007669"/>
    <property type="project" value="UniProtKB-KW"/>
</dbReference>
<dbReference type="InParanoid" id="A0A139WEA2"/>
<dbReference type="InterPro" id="IPR014001">
    <property type="entry name" value="Helicase_ATP-bd"/>
</dbReference>
<comment type="catalytic activity">
    <reaction evidence="6">
        <text>ATP + H2O = ADP + phosphate + H(+)</text>
        <dbReference type="Rhea" id="RHEA:13065"/>
        <dbReference type="ChEBI" id="CHEBI:15377"/>
        <dbReference type="ChEBI" id="CHEBI:15378"/>
        <dbReference type="ChEBI" id="CHEBI:30616"/>
        <dbReference type="ChEBI" id="CHEBI:43474"/>
        <dbReference type="ChEBI" id="CHEBI:456216"/>
        <dbReference type="EC" id="3.6.4.13"/>
    </reaction>
</comment>
<feature type="compositionally biased region" description="Polar residues" evidence="10">
    <location>
        <begin position="7"/>
        <end position="28"/>
    </location>
</feature>
<evidence type="ECO:0000256" key="9">
    <source>
        <dbReference type="RuleBase" id="RU000492"/>
    </source>
</evidence>
<dbReference type="KEGG" id="tca:103313624"/>
<dbReference type="FunFam" id="3.40.50.300:FF:000008">
    <property type="entry name" value="ATP-dependent RNA helicase RhlB"/>
    <property type="match status" value="1"/>
</dbReference>
<evidence type="ECO:0000313" key="15">
    <source>
        <dbReference type="Proteomes" id="UP000007266"/>
    </source>
</evidence>
<evidence type="ECO:0000256" key="3">
    <source>
        <dbReference type="ARBA" id="ARBA00022801"/>
    </source>
</evidence>
<dbReference type="PANTHER" id="PTHR47958">
    <property type="entry name" value="ATP-DEPENDENT RNA HELICASE DBP3"/>
    <property type="match status" value="1"/>
</dbReference>
<dbReference type="OMA" id="RWAKCPP"/>
<dbReference type="InterPro" id="IPR004088">
    <property type="entry name" value="KH_dom_type_1"/>
</dbReference>
<evidence type="ECO:0000259" key="13">
    <source>
        <dbReference type="PROSITE" id="PS51195"/>
    </source>
</evidence>
<dbReference type="InterPro" id="IPR011545">
    <property type="entry name" value="DEAD/DEAH_box_helicase_dom"/>
</dbReference>
<dbReference type="PROSITE" id="PS50084">
    <property type="entry name" value="KH_TYPE_1"/>
    <property type="match status" value="1"/>
</dbReference>
<feature type="short sequence motif" description="Q motif" evidence="8">
    <location>
        <begin position="225"/>
        <end position="253"/>
    </location>
</feature>
<feature type="compositionally biased region" description="Basic and acidic residues" evidence="10">
    <location>
        <begin position="29"/>
        <end position="40"/>
    </location>
</feature>
<dbReference type="PROSITE" id="PS00039">
    <property type="entry name" value="DEAD_ATP_HELICASE"/>
    <property type="match status" value="1"/>
</dbReference>
<keyword evidence="2 9" id="KW-0547">Nucleotide-binding</keyword>
<keyword evidence="15" id="KW-1185">Reference proteome</keyword>
<feature type="region of interest" description="Disordered" evidence="10">
    <location>
        <begin position="1"/>
        <end position="61"/>
    </location>
</feature>
<name>A0A139WEA2_TRICA</name>
<dbReference type="SMART" id="SM00322">
    <property type="entry name" value="KH"/>
    <property type="match status" value="1"/>
</dbReference>
<keyword evidence="7" id="KW-0694">RNA-binding</keyword>
<dbReference type="EC" id="3.6.4.13" evidence="1"/>
<evidence type="ECO:0000313" key="14">
    <source>
        <dbReference type="EMBL" id="KYB26280.1"/>
    </source>
</evidence>
<reference evidence="14 15" key="1">
    <citation type="journal article" date="2008" name="Nature">
        <title>The genome of the model beetle and pest Tribolium castaneum.</title>
        <authorList>
            <consortium name="Tribolium Genome Sequencing Consortium"/>
            <person name="Richards S."/>
            <person name="Gibbs R.A."/>
            <person name="Weinstock G.M."/>
            <person name="Brown S.J."/>
            <person name="Denell R."/>
            <person name="Beeman R.W."/>
            <person name="Gibbs R."/>
            <person name="Beeman R.W."/>
            <person name="Brown S.J."/>
            <person name="Bucher G."/>
            <person name="Friedrich M."/>
            <person name="Grimmelikhuijzen C.J."/>
            <person name="Klingler M."/>
            <person name="Lorenzen M."/>
            <person name="Richards S."/>
            <person name="Roth S."/>
            <person name="Schroder R."/>
            <person name="Tautz D."/>
            <person name="Zdobnov E.M."/>
            <person name="Muzny D."/>
            <person name="Gibbs R.A."/>
            <person name="Weinstock G.M."/>
            <person name="Attaway T."/>
            <person name="Bell S."/>
            <person name="Buhay C.J."/>
            <person name="Chandrabose M.N."/>
            <person name="Chavez D."/>
            <person name="Clerk-Blankenburg K.P."/>
            <person name="Cree A."/>
            <person name="Dao M."/>
            <person name="Davis C."/>
            <person name="Chacko J."/>
            <person name="Dinh H."/>
            <person name="Dugan-Rocha S."/>
            <person name="Fowler G."/>
            <person name="Garner T.T."/>
            <person name="Garnes J."/>
            <person name="Gnirke A."/>
            <person name="Hawes A."/>
            <person name="Hernandez J."/>
            <person name="Hines S."/>
            <person name="Holder M."/>
            <person name="Hume J."/>
            <person name="Jhangiani S.N."/>
            <person name="Joshi V."/>
            <person name="Khan Z.M."/>
            <person name="Jackson L."/>
            <person name="Kovar C."/>
            <person name="Kowis A."/>
            <person name="Lee S."/>
            <person name="Lewis L.R."/>
            <person name="Margolis J."/>
            <person name="Morgan M."/>
            <person name="Nazareth L.V."/>
            <person name="Nguyen N."/>
            <person name="Okwuonu G."/>
            <person name="Parker D."/>
            <person name="Richards S."/>
            <person name="Ruiz S.J."/>
            <person name="Santibanez J."/>
            <person name="Savard J."/>
            <person name="Scherer S.E."/>
            <person name="Schneider B."/>
            <person name="Sodergren E."/>
            <person name="Tautz D."/>
            <person name="Vattahil S."/>
            <person name="Villasana D."/>
            <person name="White C.S."/>
            <person name="Wright R."/>
            <person name="Park Y."/>
            <person name="Beeman R.W."/>
            <person name="Lord J."/>
            <person name="Oppert B."/>
            <person name="Lorenzen M."/>
            <person name="Brown S."/>
            <person name="Wang L."/>
            <person name="Savard J."/>
            <person name="Tautz D."/>
            <person name="Richards S."/>
            <person name="Weinstock G."/>
            <person name="Gibbs R.A."/>
            <person name="Liu Y."/>
            <person name="Worley K."/>
            <person name="Weinstock G."/>
            <person name="Elsik C.G."/>
            <person name="Reese J.T."/>
            <person name="Elhaik E."/>
            <person name="Landan G."/>
            <person name="Graur D."/>
            <person name="Arensburger P."/>
            <person name="Atkinson P."/>
            <person name="Beeman R.W."/>
            <person name="Beidler J."/>
            <person name="Brown S.J."/>
            <person name="Demuth J.P."/>
            <person name="Drury D.W."/>
            <person name="Du Y.Z."/>
            <person name="Fujiwara H."/>
            <person name="Lorenzen M."/>
            <person name="Maselli V."/>
            <person name="Osanai M."/>
            <person name="Park Y."/>
            <person name="Robertson H.M."/>
            <person name="Tu Z."/>
            <person name="Wang J.J."/>
            <person name="Wang S."/>
            <person name="Richards S."/>
            <person name="Song H."/>
            <person name="Zhang L."/>
            <person name="Sodergren E."/>
            <person name="Werner D."/>
            <person name="Stanke M."/>
            <person name="Morgenstern B."/>
            <person name="Solovyev V."/>
            <person name="Kosarev P."/>
            <person name="Brown G."/>
            <person name="Chen H.C."/>
            <person name="Ermolaeva O."/>
            <person name="Hlavina W."/>
            <person name="Kapustin Y."/>
            <person name="Kiryutin B."/>
            <person name="Kitts P."/>
            <person name="Maglott D."/>
            <person name="Pruitt K."/>
            <person name="Sapojnikov V."/>
            <person name="Souvorov A."/>
            <person name="Mackey A.J."/>
            <person name="Waterhouse R.M."/>
            <person name="Wyder S."/>
            <person name="Zdobnov E.M."/>
            <person name="Zdobnov E.M."/>
            <person name="Wyder S."/>
            <person name="Kriventseva E.V."/>
            <person name="Kadowaki T."/>
            <person name="Bork P."/>
            <person name="Aranda M."/>
            <person name="Bao R."/>
            <person name="Beermann A."/>
            <person name="Berns N."/>
            <person name="Bolognesi R."/>
            <person name="Bonneton F."/>
            <person name="Bopp D."/>
            <person name="Brown S.J."/>
            <person name="Bucher G."/>
            <person name="Butts T."/>
            <person name="Chaumot A."/>
            <person name="Denell R.E."/>
            <person name="Ferrier D.E."/>
            <person name="Friedrich M."/>
            <person name="Gordon C.M."/>
            <person name="Jindra M."/>
            <person name="Klingler M."/>
            <person name="Lan Q."/>
            <person name="Lattorff H.M."/>
            <person name="Laudet V."/>
            <person name="von Levetsow C."/>
            <person name="Liu Z."/>
            <person name="Lutz R."/>
            <person name="Lynch J.A."/>
            <person name="da Fonseca R.N."/>
            <person name="Posnien N."/>
            <person name="Reuter R."/>
            <person name="Roth S."/>
            <person name="Savard J."/>
            <person name="Schinko J.B."/>
            <person name="Schmitt C."/>
            <person name="Schoppmeier M."/>
            <person name="Schroder R."/>
            <person name="Shippy T.D."/>
            <person name="Simonnet F."/>
            <person name="Marques-Souza H."/>
            <person name="Tautz D."/>
            <person name="Tomoyasu Y."/>
            <person name="Trauner J."/>
            <person name="Van der Zee M."/>
            <person name="Vervoort M."/>
            <person name="Wittkopp N."/>
            <person name="Wimmer E.A."/>
            <person name="Yang X."/>
            <person name="Jones A.K."/>
            <person name="Sattelle D.B."/>
            <person name="Ebert P.R."/>
            <person name="Nelson D."/>
            <person name="Scott J.G."/>
            <person name="Beeman R.W."/>
            <person name="Muthukrishnan S."/>
            <person name="Kramer K.J."/>
            <person name="Arakane Y."/>
            <person name="Beeman R.W."/>
            <person name="Zhu Q."/>
            <person name="Hogenkamp D."/>
            <person name="Dixit R."/>
            <person name="Oppert B."/>
            <person name="Jiang H."/>
            <person name="Zou Z."/>
            <person name="Marshall J."/>
            <person name="Elpidina E."/>
            <person name="Vinokurov K."/>
            <person name="Oppert C."/>
            <person name="Zou Z."/>
            <person name="Evans J."/>
            <person name="Lu Z."/>
            <person name="Zhao P."/>
            <person name="Sumathipala N."/>
            <person name="Altincicek B."/>
            <person name="Vilcinskas A."/>
            <person name="Williams M."/>
            <person name="Hultmark D."/>
            <person name="Hetru C."/>
            <person name="Jiang H."/>
            <person name="Grimmelikhuijzen C.J."/>
            <person name="Hauser F."/>
            <person name="Cazzamali G."/>
            <person name="Williamson M."/>
            <person name="Park Y."/>
            <person name="Li B."/>
            <person name="Tanaka Y."/>
            <person name="Predel R."/>
            <person name="Neupert S."/>
            <person name="Schachtner J."/>
            <person name="Verleyen P."/>
            <person name="Raible F."/>
            <person name="Bork P."/>
            <person name="Friedrich M."/>
            <person name="Walden K.K."/>
            <person name="Robertson H.M."/>
            <person name="Angeli S."/>
            <person name="Foret S."/>
            <person name="Bucher G."/>
            <person name="Schuetz S."/>
            <person name="Maleszka R."/>
            <person name="Wimmer E.A."/>
            <person name="Beeman R.W."/>
            <person name="Lorenzen M."/>
            <person name="Tomoyasu Y."/>
            <person name="Miller S.C."/>
            <person name="Grossmann D."/>
            <person name="Bucher G."/>
        </authorList>
    </citation>
    <scope>NUCLEOTIDE SEQUENCE [LARGE SCALE GENOMIC DNA]</scope>
    <source>
        <strain evidence="14 15">Georgia GA2</strain>
    </source>
</reference>
<evidence type="ECO:0000256" key="6">
    <source>
        <dbReference type="ARBA" id="ARBA00047984"/>
    </source>
</evidence>
<dbReference type="InterPro" id="IPR001650">
    <property type="entry name" value="Helicase_C-like"/>
</dbReference>
<evidence type="ECO:0000256" key="10">
    <source>
        <dbReference type="SAM" id="MobiDB-lite"/>
    </source>
</evidence>
<evidence type="ECO:0000259" key="11">
    <source>
        <dbReference type="PROSITE" id="PS51192"/>
    </source>
</evidence>
<feature type="compositionally biased region" description="Gly residues" evidence="10">
    <location>
        <begin position="43"/>
        <end position="53"/>
    </location>
</feature>
<organism evidence="14 15">
    <name type="scientific">Tribolium castaneum</name>
    <name type="common">Red flour beetle</name>
    <dbReference type="NCBI Taxonomy" id="7070"/>
    <lineage>
        <taxon>Eukaryota</taxon>
        <taxon>Metazoa</taxon>
        <taxon>Ecdysozoa</taxon>
        <taxon>Arthropoda</taxon>
        <taxon>Hexapoda</taxon>
        <taxon>Insecta</taxon>
        <taxon>Pterygota</taxon>
        <taxon>Neoptera</taxon>
        <taxon>Endopterygota</taxon>
        <taxon>Coleoptera</taxon>
        <taxon>Polyphaga</taxon>
        <taxon>Cucujiformia</taxon>
        <taxon>Tenebrionidae</taxon>
        <taxon>Tenebrionidae incertae sedis</taxon>
        <taxon>Tribolium</taxon>
    </lineage>
</organism>
<dbReference type="CDD" id="cd18787">
    <property type="entry name" value="SF2_C_DEAD"/>
    <property type="match status" value="1"/>
</dbReference>
<protein>
    <recommendedName>
        <fullName evidence="1">RNA helicase</fullName>
        <ecNumber evidence="1">3.6.4.13</ecNumber>
    </recommendedName>
</protein>
<dbReference type="InterPro" id="IPR004087">
    <property type="entry name" value="KH_dom"/>
</dbReference>
<comment type="similarity">
    <text evidence="9">Belongs to the DEAD box helicase family.</text>
</comment>
<evidence type="ECO:0000256" key="7">
    <source>
        <dbReference type="PROSITE-ProRule" id="PRU00117"/>
    </source>
</evidence>
<feature type="domain" description="DEAD-box RNA helicase Q" evidence="13">
    <location>
        <begin position="225"/>
        <end position="253"/>
    </location>
</feature>
<dbReference type="GO" id="GO:0005524">
    <property type="term" value="F:ATP binding"/>
    <property type="evidence" value="ECO:0007669"/>
    <property type="project" value="UniProtKB-KW"/>
</dbReference>
<dbReference type="Pfam" id="PF00013">
    <property type="entry name" value="KH_1"/>
    <property type="match status" value="1"/>
</dbReference>
<dbReference type="GO" id="GO:0003724">
    <property type="term" value="F:RNA helicase activity"/>
    <property type="evidence" value="ECO:0000318"/>
    <property type="project" value="GO_Central"/>
</dbReference>
<feature type="domain" description="Helicase ATP-binding" evidence="11">
    <location>
        <begin position="256"/>
        <end position="431"/>
    </location>
</feature>
<dbReference type="OrthoDB" id="196131at2759"/>
<dbReference type="PROSITE" id="PS51195">
    <property type="entry name" value="Q_MOTIF"/>
    <property type="match status" value="1"/>
</dbReference>
<dbReference type="SMART" id="SM00487">
    <property type="entry name" value="DEXDc"/>
    <property type="match status" value="1"/>
</dbReference>
<evidence type="ECO:0000256" key="4">
    <source>
        <dbReference type="ARBA" id="ARBA00022806"/>
    </source>
</evidence>
<dbReference type="InterPro" id="IPR000629">
    <property type="entry name" value="RNA-helicase_DEAD-box_CS"/>
</dbReference>
<evidence type="ECO:0000256" key="5">
    <source>
        <dbReference type="ARBA" id="ARBA00022840"/>
    </source>
</evidence>
<evidence type="ECO:0000256" key="2">
    <source>
        <dbReference type="ARBA" id="ARBA00022741"/>
    </source>
</evidence>
<dbReference type="Pfam" id="PF00270">
    <property type="entry name" value="DEAD"/>
    <property type="match status" value="1"/>
</dbReference>
<dbReference type="Proteomes" id="UP000007266">
    <property type="component" value="Linkage group 7"/>
</dbReference>
<dbReference type="GO" id="GO:0031047">
    <property type="term" value="P:regulatory ncRNA-mediated gene silencing"/>
    <property type="evidence" value="ECO:0007669"/>
    <property type="project" value="UniProtKB-ARBA"/>
</dbReference>